<evidence type="ECO:0000256" key="4">
    <source>
        <dbReference type="ARBA" id="ARBA00022801"/>
    </source>
</evidence>
<dbReference type="AlphaFoldDB" id="A0A1D9GIH1"/>
<dbReference type="GO" id="GO:0000287">
    <property type="term" value="F:magnesium ion binding"/>
    <property type="evidence" value="ECO:0007669"/>
    <property type="project" value="UniProtKB-ARBA"/>
</dbReference>
<dbReference type="RefSeq" id="WP_070966416.1">
    <property type="nucleotide sequence ID" value="NZ_CP017715.1"/>
</dbReference>
<evidence type="ECO:0000256" key="3">
    <source>
        <dbReference type="ARBA" id="ARBA00008770"/>
    </source>
</evidence>
<dbReference type="PANTHER" id="PTHR43768">
    <property type="entry name" value="TREHALOSE 6-PHOSPHATE PHOSPHATASE"/>
    <property type="match status" value="1"/>
</dbReference>
<dbReference type="NCBIfam" id="TIGR00685">
    <property type="entry name" value="T6PP"/>
    <property type="match status" value="1"/>
</dbReference>
<dbReference type="EMBL" id="CP017715">
    <property type="protein sequence ID" value="AOY87442.1"/>
    <property type="molecule type" value="Genomic_DNA"/>
</dbReference>
<comment type="catalytic activity">
    <reaction evidence="5">
        <text>alpha,alpha-trehalose 6-phosphate + H2O = alpha,alpha-trehalose + phosphate</text>
        <dbReference type="Rhea" id="RHEA:23420"/>
        <dbReference type="ChEBI" id="CHEBI:15377"/>
        <dbReference type="ChEBI" id="CHEBI:16551"/>
        <dbReference type="ChEBI" id="CHEBI:43474"/>
        <dbReference type="ChEBI" id="CHEBI:58429"/>
        <dbReference type="EC" id="3.1.3.12"/>
    </reaction>
</comment>
<keyword evidence="7" id="KW-1185">Reference proteome</keyword>
<proteinExistence type="inferred from homology"/>
<evidence type="ECO:0000256" key="5">
    <source>
        <dbReference type="RuleBase" id="RU361117"/>
    </source>
</evidence>
<dbReference type="GO" id="GO:0005992">
    <property type="term" value="P:trehalose biosynthetic process"/>
    <property type="evidence" value="ECO:0007669"/>
    <property type="project" value="UniProtKB-UniPathway"/>
</dbReference>
<dbReference type="Gene3D" id="3.40.50.1000">
    <property type="entry name" value="HAD superfamily/HAD-like"/>
    <property type="match status" value="2"/>
</dbReference>
<gene>
    <name evidence="6" type="ORF">BKP64_04175</name>
</gene>
<dbReference type="SFLD" id="SFLDG01129">
    <property type="entry name" value="C1.5:_HAD__Beta-PGM__Phosphata"/>
    <property type="match status" value="1"/>
</dbReference>
<evidence type="ECO:0000313" key="7">
    <source>
        <dbReference type="Proteomes" id="UP000177445"/>
    </source>
</evidence>
<dbReference type="InterPro" id="IPR036412">
    <property type="entry name" value="HAD-like_sf"/>
</dbReference>
<keyword evidence="4 5" id="KW-0378">Hydrolase</keyword>
<dbReference type="Pfam" id="PF02358">
    <property type="entry name" value="Trehalose_PPase"/>
    <property type="match status" value="1"/>
</dbReference>
<dbReference type="InterPro" id="IPR006379">
    <property type="entry name" value="HAD-SF_hydro_IIB"/>
</dbReference>
<sequence>MNKTDTAGVALSSDRFDAVVLDLDGVITQTAKVHATAWKMTFDDYLAKHTAEGEHSEPFDIETDYHRYVDGKPRYDGVRSFLQSRGLDLPEGKPDDGSDQETICGLGNRKNELFQEKLHHEGVEVYASTISLIRTLRRAGLRTAVVSSSRNCRAVLEAAGIIDLFDTRVDGVELQKCRLAGKPAPDIFIEASRRLTSEPHRCIGIEDATAGVQAAQAAGFGCVIGVNRGDQAEALLEHGADVVVADLGELHIVTASGDTPPTRQLPSALDHLNEIVPTHDREPVLFLDYDGTLTPIVPHPNDAILSDTVRATLQRLARLCKIAIVSGRDLGDVRNRVGIKGIWYAGSHGFDISGPKGERTEYQEGRDYLPALDAAEHSLREKLGAIPGCLVERKRFAVTAHYRQVAQDQVDSVKQVVDQINSSHTELRLTAGKKIYELQPDIDWDKGKALRWLMRALDTDPARFIPLYIGDDITDEDAFRELAADGIGILVAERDQPTYAAYRLDDPDAVQEFLNQLSDKLARLGP</sequence>
<dbReference type="NCBIfam" id="TIGR02009">
    <property type="entry name" value="PGMB-YQAB-SF"/>
    <property type="match status" value="1"/>
</dbReference>
<dbReference type="UniPathway" id="UPA00299"/>
<comment type="pathway">
    <text evidence="1 5">Glycan biosynthesis; trehalose biosynthesis.</text>
</comment>
<comment type="function">
    <text evidence="5">Removes the phosphate from trehalose 6-phosphate to produce free trehalose.</text>
</comment>
<dbReference type="Gene3D" id="1.10.150.240">
    <property type="entry name" value="Putative phosphatase, domain 2"/>
    <property type="match status" value="1"/>
</dbReference>
<dbReference type="EC" id="3.1.3.12" evidence="5"/>
<dbReference type="InterPro" id="IPR023198">
    <property type="entry name" value="PGP-like_dom2"/>
</dbReference>
<keyword evidence="5" id="KW-0479">Metal-binding</keyword>
<dbReference type="Pfam" id="PF00702">
    <property type="entry name" value="Hydrolase"/>
    <property type="match status" value="1"/>
</dbReference>
<evidence type="ECO:0000256" key="2">
    <source>
        <dbReference type="ARBA" id="ARBA00006171"/>
    </source>
</evidence>
<dbReference type="InterPro" id="IPR023214">
    <property type="entry name" value="HAD_sf"/>
</dbReference>
<dbReference type="InterPro" id="IPR003337">
    <property type="entry name" value="Trehalose_PPase"/>
</dbReference>
<organism evidence="6 7">
    <name type="scientific">Marinobacter salinus</name>
    <dbReference type="NCBI Taxonomy" id="1874317"/>
    <lineage>
        <taxon>Bacteria</taxon>
        <taxon>Pseudomonadati</taxon>
        <taxon>Pseudomonadota</taxon>
        <taxon>Gammaproteobacteria</taxon>
        <taxon>Pseudomonadales</taxon>
        <taxon>Marinobacteraceae</taxon>
        <taxon>Marinobacter</taxon>
    </lineage>
</organism>
<dbReference type="Proteomes" id="UP000177445">
    <property type="component" value="Chromosome"/>
</dbReference>
<dbReference type="InterPro" id="IPR044651">
    <property type="entry name" value="OTSB-like"/>
</dbReference>
<dbReference type="STRING" id="1874317.BKP64_04175"/>
<accession>A0A1D9GIH1</accession>
<dbReference type="SFLD" id="SFLDS00003">
    <property type="entry name" value="Haloacid_Dehalogenase"/>
    <property type="match status" value="1"/>
</dbReference>
<dbReference type="SUPFAM" id="SSF56784">
    <property type="entry name" value="HAD-like"/>
    <property type="match status" value="2"/>
</dbReference>
<comment type="similarity">
    <text evidence="2">Belongs to the HAD-like hydrolase superfamily. CbbY/CbbZ/Gph/YieH family.</text>
</comment>
<dbReference type="GO" id="GO:0004805">
    <property type="term" value="F:trehalose-phosphatase activity"/>
    <property type="evidence" value="ECO:0007669"/>
    <property type="project" value="UniProtKB-EC"/>
</dbReference>
<evidence type="ECO:0000313" key="6">
    <source>
        <dbReference type="EMBL" id="AOY87442.1"/>
    </source>
</evidence>
<dbReference type="InterPro" id="IPR006439">
    <property type="entry name" value="HAD-SF_hydro_IA"/>
</dbReference>
<dbReference type="InterPro" id="IPR010976">
    <property type="entry name" value="B-phosphoglucomutase_hydrolase"/>
</dbReference>
<keyword evidence="5" id="KW-0460">Magnesium</keyword>
<evidence type="ECO:0000256" key="1">
    <source>
        <dbReference type="ARBA" id="ARBA00005199"/>
    </source>
</evidence>
<name>A0A1D9GIH1_9GAMM</name>
<reference evidence="6 7" key="1">
    <citation type="submission" date="2016-10" db="EMBL/GenBank/DDBJ databases">
        <title>Marinobacter salinus sp. nov., a moderately halophilic bacterium isolated from a tidal flat environment.</title>
        <authorList>
            <person name="Park S.-J."/>
        </authorList>
    </citation>
    <scope>NUCLEOTIDE SEQUENCE [LARGE SCALE GENOMIC DNA]</scope>
    <source>
        <strain evidence="6 7">Hb8</strain>
    </source>
</reference>
<protein>
    <recommendedName>
        <fullName evidence="5">Trehalose 6-phosphate phosphatase</fullName>
        <ecNumber evidence="5">3.1.3.12</ecNumber>
    </recommendedName>
</protein>
<dbReference type="CDD" id="cd01627">
    <property type="entry name" value="HAD_TPP"/>
    <property type="match status" value="1"/>
</dbReference>
<dbReference type="NCBIfam" id="TIGR01509">
    <property type="entry name" value="HAD-SF-IA-v3"/>
    <property type="match status" value="1"/>
</dbReference>
<dbReference type="Gene3D" id="3.30.70.1020">
    <property type="entry name" value="Trehalose-6-phosphate phosphatase related protein, domain 2"/>
    <property type="match status" value="1"/>
</dbReference>
<comment type="cofactor">
    <cofactor evidence="5">
        <name>Mg(2+)</name>
        <dbReference type="ChEBI" id="CHEBI:18420"/>
    </cofactor>
</comment>
<dbReference type="NCBIfam" id="TIGR01484">
    <property type="entry name" value="HAD-SF-IIB"/>
    <property type="match status" value="1"/>
</dbReference>
<dbReference type="PANTHER" id="PTHR43768:SF3">
    <property type="entry name" value="TREHALOSE 6-PHOSPHATE PHOSPHATASE"/>
    <property type="match status" value="1"/>
</dbReference>
<dbReference type="KEGG" id="msq:BKP64_04175"/>
<comment type="similarity">
    <text evidence="3 5">Belongs to the trehalose phosphatase family.</text>
</comment>